<feature type="transmembrane region" description="Helical" evidence="1">
    <location>
        <begin position="104"/>
        <end position="122"/>
    </location>
</feature>
<feature type="transmembrane region" description="Helical" evidence="1">
    <location>
        <begin position="167"/>
        <end position="186"/>
    </location>
</feature>
<keyword evidence="1" id="KW-0472">Membrane</keyword>
<protein>
    <recommendedName>
        <fullName evidence="4">Lycopene cyclase domain-containing protein</fullName>
    </recommendedName>
</protein>
<comment type="caution">
    <text evidence="2">The sequence shown here is derived from an EMBL/GenBank/DDBJ whole genome shotgun (WGS) entry which is preliminary data.</text>
</comment>
<proteinExistence type="predicted"/>
<name>A0A554JAL1_9BACT</name>
<feature type="transmembrane region" description="Helical" evidence="1">
    <location>
        <begin position="7"/>
        <end position="25"/>
    </location>
</feature>
<feature type="transmembrane region" description="Helical" evidence="1">
    <location>
        <begin position="198"/>
        <end position="216"/>
    </location>
</feature>
<sequence length="268" mass="31390">MKKKLKWFDAIILLILPVLAIFISVYLVNLYLISTLLFYGLPGLYLAFRFGHVWQEEKAVLFAVLVSTPFAIIVDYIGIKSEIWYTTYSLFDHRFLNTIPYEDFFWMAVATYTMIVIYQTLLEPHDKKEIVDNRMLHFLLSALFVLGCFFSFLILGQEKIFAFDSKYTYLFLGSAFFLLPSVLFLMKFPKFLKKLWPLSLYFLYLTTIFEITATYLNQWIFNGEYILPAIDIFHRAPIALEELIFVGVVGPIAAVAFYEFFDNGRKRG</sequence>
<feature type="transmembrane region" description="Helical" evidence="1">
    <location>
        <begin position="243"/>
        <end position="261"/>
    </location>
</feature>
<reference evidence="2 3" key="1">
    <citation type="submission" date="2017-07" db="EMBL/GenBank/DDBJ databases">
        <title>Mechanisms for carbon and nitrogen cycling indicate functional differentiation within the Candidate Phyla Radiation.</title>
        <authorList>
            <person name="Danczak R.E."/>
            <person name="Johnston M.D."/>
            <person name="Kenah C."/>
            <person name="Slattery M."/>
            <person name="Wrighton K.C."/>
            <person name="Wilkins M.J."/>
        </authorList>
    </citation>
    <scope>NUCLEOTIDE SEQUENCE [LARGE SCALE GENOMIC DNA]</scope>
    <source>
        <strain evidence="2">Gr01-1014_77</strain>
    </source>
</reference>
<dbReference type="AlphaFoldDB" id="A0A554JAL1"/>
<feature type="transmembrane region" description="Helical" evidence="1">
    <location>
        <begin position="134"/>
        <end position="155"/>
    </location>
</feature>
<dbReference type="EMBL" id="VMFF01000049">
    <property type="protein sequence ID" value="TSC65364.1"/>
    <property type="molecule type" value="Genomic_DNA"/>
</dbReference>
<keyword evidence="1" id="KW-1133">Transmembrane helix</keyword>
<feature type="transmembrane region" description="Helical" evidence="1">
    <location>
        <begin position="60"/>
        <end position="79"/>
    </location>
</feature>
<feature type="transmembrane region" description="Helical" evidence="1">
    <location>
        <begin position="31"/>
        <end position="48"/>
    </location>
</feature>
<evidence type="ECO:0000313" key="3">
    <source>
        <dbReference type="Proteomes" id="UP000319613"/>
    </source>
</evidence>
<evidence type="ECO:0000256" key="1">
    <source>
        <dbReference type="SAM" id="Phobius"/>
    </source>
</evidence>
<gene>
    <name evidence="2" type="ORF">G01um101477_509</name>
</gene>
<keyword evidence="1" id="KW-0812">Transmembrane</keyword>
<accession>A0A554JAL1</accession>
<dbReference type="Proteomes" id="UP000319613">
    <property type="component" value="Unassembled WGS sequence"/>
</dbReference>
<organism evidence="2 3">
    <name type="scientific">Candidatus Doudnabacteria bacterium Gr01-1014_77</name>
    <dbReference type="NCBI Taxonomy" id="2017133"/>
    <lineage>
        <taxon>Bacteria</taxon>
        <taxon>Candidatus Doudnaibacteriota</taxon>
    </lineage>
</organism>
<evidence type="ECO:0000313" key="2">
    <source>
        <dbReference type="EMBL" id="TSC65364.1"/>
    </source>
</evidence>
<evidence type="ECO:0008006" key="4">
    <source>
        <dbReference type="Google" id="ProtNLM"/>
    </source>
</evidence>